<evidence type="ECO:0000313" key="2">
    <source>
        <dbReference type="EMBL" id="KAG9973588.1"/>
    </source>
</evidence>
<dbReference type="Proteomes" id="UP000729357">
    <property type="component" value="Unassembled WGS sequence"/>
</dbReference>
<evidence type="ECO:0000313" key="3">
    <source>
        <dbReference type="Proteomes" id="UP000729357"/>
    </source>
</evidence>
<keyword evidence="1" id="KW-0732">Signal</keyword>
<gene>
    <name evidence="2" type="ORF">KCU98_g12542</name>
</gene>
<proteinExistence type="predicted"/>
<comment type="caution">
    <text evidence="2">The sequence shown here is derived from an EMBL/GenBank/DDBJ whole genome shotgun (WGS) entry which is preliminary data.</text>
</comment>
<reference evidence="2" key="1">
    <citation type="journal article" date="2021" name="J Fungi (Basel)">
        <title>Virulence traits and population genomics of the black yeast Aureobasidium melanogenum.</title>
        <authorList>
            <person name="Cernosa A."/>
            <person name="Sun X."/>
            <person name="Gostincar C."/>
            <person name="Fang C."/>
            <person name="Gunde-Cimerman N."/>
            <person name="Song Z."/>
        </authorList>
    </citation>
    <scope>NUCLEOTIDE SEQUENCE</scope>
    <source>
        <strain evidence="2">EXF-9298</strain>
    </source>
</reference>
<sequence length="81" mass="8815">MVAWRLLALATTLLAAIQPVVAASDTRYVTTTNSAGQTVYLADDRRPSLYTGQFGDCKGSSAVNVTRFDAAYYKDNMTVLF</sequence>
<keyword evidence="3" id="KW-1185">Reference proteome</keyword>
<feature type="chain" id="PRO_5040144680" evidence="1">
    <location>
        <begin position="23"/>
        <end position="81"/>
    </location>
</feature>
<feature type="non-terminal residue" evidence="2">
    <location>
        <position position="1"/>
    </location>
</feature>
<organism evidence="2 3">
    <name type="scientific">Aureobasidium melanogenum</name>
    <name type="common">Aureobasidium pullulans var. melanogenum</name>
    <dbReference type="NCBI Taxonomy" id="46634"/>
    <lineage>
        <taxon>Eukaryota</taxon>
        <taxon>Fungi</taxon>
        <taxon>Dikarya</taxon>
        <taxon>Ascomycota</taxon>
        <taxon>Pezizomycotina</taxon>
        <taxon>Dothideomycetes</taxon>
        <taxon>Dothideomycetidae</taxon>
        <taxon>Dothideales</taxon>
        <taxon>Saccotheciaceae</taxon>
        <taxon>Aureobasidium</taxon>
    </lineage>
</organism>
<accession>A0A9P8JP38</accession>
<evidence type="ECO:0000256" key="1">
    <source>
        <dbReference type="SAM" id="SignalP"/>
    </source>
</evidence>
<dbReference type="AlphaFoldDB" id="A0A9P8JP38"/>
<reference evidence="2" key="2">
    <citation type="submission" date="2021-08" db="EMBL/GenBank/DDBJ databases">
        <authorList>
            <person name="Gostincar C."/>
            <person name="Sun X."/>
            <person name="Song Z."/>
            <person name="Gunde-Cimerman N."/>
        </authorList>
    </citation>
    <scope>NUCLEOTIDE SEQUENCE</scope>
    <source>
        <strain evidence="2">EXF-9298</strain>
    </source>
</reference>
<feature type="signal peptide" evidence="1">
    <location>
        <begin position="1"/>
        <end position="22"/>
    </location>
</feature>
<dbReference type="EMBL" id="JAHFXS010002174">
    <property type="protein sequence ID" value="KAG9973588.1"/>
    <property type="molecule type" value="Genomic_DNA"/>
</dbReference>
<protein>
    <submittedName>
        <fullName evidence="2">Uncharacterized protein</fullName>
    </submittedName>
</protein>
<name>A0A9P8JP38_AURME</name>